<evidence type="ECO:0000259" key="3">
    <source>
        <dbReference type="Pfam" id="PF16201"/>
    </source>
</evidence>
<evidence type="ECO:0000313" key="5">
    <source>
        <dbReference type="Proteomes" id="UP000735302"/>
    </source>
</evidence>
<name>A0AAV4BS59_9GAST</name>
<feature type="compositionally biased region" description="Basic and acidic residues" evidence="1">
    <location>
        <begin position="2360"/>
        <end position="2376"/>
    </location>
</feature>
<sequence>MAEDGEKHDFGKRDKDTATAQEEEDGKPFKPITEIEFKFLLQDPETIKEGLTKFIRTSEAHDDGCPGPDIIAKYLRSSPTCAELLALLEPSETALKPSDTANVFKCLEQILTRVRLDLTKSLAAAETIVQKVLASHMSKVYSCLQTASKSNIIKSAISLLISMVMLSEKCKKAVQTRLNFSHVHFAALFRRRNRKDEQDVRSCLVLLTLAFLVNSDASTVTFIVQQKTFLHMTIAGLKYDAKEVVVDVLLTLLDKVVKSTAISKTDKVKLFSEVVLRQLAELHQWQGPQAWSPGGESKQNQEANLPSGLSETAGEDVSQVADVADSFLQELCCSSKHGISFHDKAVGTGSRGQNQLLSHFVLWLSKRMEDPRKAALMVNILASNPDLVCGALTELQASLEPRWSNSWAHLIDWLVSLYTSLPDTPTFVVEKERKIRDEQKLVAMATVFCLPPLKVLFTLNQSLKHEDIRVRHTYLELLLALVRKVCLIQRTLVLWSTDQGLSPDSVESLKDLFTATVLKGLPPVSHLFACVDKILALTTLGSVADVTVVKAVEAKLCVALDQHACLLLEVLSFYQVLTPTLLAHRPKDVSKLIQIGGFQINIDGEANLGTEGAYITKDSVNSADAARWNDREIEGNKMKTSYKNKLPQLYLLRLLAETDARTLSLGREGVLEKLLFLAQHNNSFIDITVDLVSKMLQSMDVFSGHGEELTIWLRNALASDVCLSAGNDSFNADKKRQQSVAAMAKTESGESKRQGLLSFLAHCLSILVNNPTPYADRVMEMLQKESFDRNLNAGHDDSDERGVGIMSTKEILLMEDKELDRLVISTAKTCAESVAADGPQRESSGTNNVGFALPVSPLILVALDQLSSNEKAATGTKEYVSSVVVDLIHGLPSPVSLACIAYYTGHIHHLCEGAGQYLKSFLPSQKPQTGISTLEPFLCGPFTSLVLKLRPYGSKIADLESPKKFEKCWKQIQTELAKTVPARRLLELGQVMLYMGEAFSFPDKIASVDKIVHLYGLTVEALMDLLIEEDKASCGMEGVLSGASCSLEPAKSKVEAKEKTLQIFSNVDSKESNVCRAVKRVLLDSAMLKILKASSSLKSPAPKEKKFKKSAVLLTDNLVVLHVLCLIRNVLKKCHQLLWFERETSVSEQLVETVAGLLTTLFQQSMKGNRSGKVDTLVKVSERDDKESILQCCCQIIKLLYRNLPLVSLSQCVVKLLKLLPSVIQADKKLPLPELGKVVVTLLEHWSEVMAGKLMPDGIEILSGSLADPYHCSEPTVGSESYASGGLSCKPHKENKEAEKLNSVDGTDISLLGLGSKCLKLKVVPSFDELCELTVEEFKPLFDLAFSLEFKPLQDCALKVLTKVPQLLPACAECVPQPALSSPWKLEATVGRDIAGILVKSEAIVFQNFASWLQCLSEKPQKNIPWWLVKDFLTAKFHFEGDSQSCIDALKNVALSHIQDLLTASGKDEMVALSLICSSAAKDDELFQESVILAAVSAITEKPSTEHYDLLLNCAQFCPFVANRLKDQGFEGHKIKSQAVILCLALKHLSRLAAEKSRDEAWEDYLISVATKLAASIQIDQDFIFLLSVWTSFVKNTLKHLYKNPKLLELLSILAPVVYELNTEQPRPSKTTKLMTGAMQRGSQVPTAQTVFQMCCNHTAFLEVMISEDHLEAKAGIVKLMFTLGELEPACYERQMRKVLVGAYGATLSLIDQRLLHMIEMVSLDSNKKFDCPLLWGKRAIDHHSVSQALGSTLHSETSVADILTQLDVKLLHQSVLNFPVRQTLKGQEVYPAEDLKSKPSCYDPRFLLRLLGQTLTPDKRVPLHQFVDKGCLGYLLIALSSHDLNCRLLAYQALNDFHLHAQGSRWTERSEVSFLLDLLTASRNQDGQKLSSVVALFFARVSRLFLYPADGLYMPIFRFLVARPEMDLRNVPEFYKLFFSSGSNFRQERNWILSLLAEGLRETSDYWLYQKKSVFKIILSFYSSAVSDKQSQALVLSIVKAACAEKTVAVHLVKNHGLLPWLASAVAGLSSRPEHSNVLCEIINALWVSLTSHRHMEDLSKKSSKQANMSKAPDDSDKRGKASKTDDMVADSSDDDSEDDDEDDDEEDNDVDGEKKKMEEEEDDDVDDEEKEKMEEEEDDQETAANEDDSEEDESEDQSSAEEESATSPSRKRKKVMKNVKNKKQKLSSPSDPASTDSETDSKMSVNENKAKSSTSKISSGPKEISPENPANKVKQERKRPGPAVPKSTITEIGLIIKSLTWHLSLLSLPNVGKLLDVYQGLVTASQASATSESGLKGTENTSVKLVTFSAVEACLVLHRLAIAGQLTPLVAAVERCLTGLGISLDTLLRKGIHNSKEQTAARKELRQGPDREEALPGEDQDHMEEERGESQTEAAGEDGKALPSLQLTAEGLHSARECTLQESKELAKELLVVFKKIVTLTRCVEFVW</sequence>
<feature type="region of interest" description="Disordered" evidence="1">
    <location>
        <begin position="1"/>
        <end position="27"/>
    </location>
</feature>
<organism evidence="4 5">
    <name type="scientific">Plakobranchus ocellatus</name>
    <dbReference type="NCBI Taxonomy" id="259542"/>
    <lineage>
        <taxon>Eukaryota</taxon>
        <taxon>Metazoa</taxon>
        <taxon>Spiralia</taxon>
        <taxon>Lophotrochozoa</taxon>
        <taxon>Mollusca</taxon>
        <taxon>Gastropoda</taxon>
        <taxon>Heterobranchia</taxon>
        <taxon>Euthyneura</taxon>
        <taxon>Panpulmonata</taxon>
        <taxon>Sacoglossa</taxon>
        <taxon>Placobranchoidea</taxon>
        <taxon>Plakobranchidae</taxon>
        <taxon>Plakobranchus</taxon>
    </lineage>
</organism>
<dbReference type="Pfam" id="PF16201">
    <property type="entry name" value="NopRA1"/>
    <property type="match status" value="1"/>
</dbReference>
<dbReference type="Pfam" id="PF11707">
    <property type="entry name" value="Npa1"/>
    <property type="match status" value="1"/>
</dbReference>
<reference evidence="4 5" key="1">
    <citation type="journal article" date="2021" name="Elife">
        <title>Chloroplast acquisition without the gene transfer in kleptoplastic sea slugs, Plakobranchus ocellatus.</title>
        <authorList>
            <person name="Maeda T."/>
            <person name="Takahashi S."/>
            <person name="Yoshida T."/>
            <person name="Shimamura S."/>
            <person name="Takaki Y."/>
            <person name="Nagai Y."/>
            <person name="Toyoda A."/>
            <person name="Suzuki Y."/>
            <person name="Arimoto A."/>
            <person name="Ishii H."/>
            <person name="Satoh N."/>
            <person name="Nishiyama T."/>
            <person name="Hasebe M."/>
            <person name="Maruyama T."/>
            <person name="Minagawa J."/>
            <person name="Obokata J."/>
            <person name="Shigenobu S."/>
        </authorList>
    </citation>
    <scope>NUCLEOTIDE SEQUENCE [LARGE SCALE GENOMIC DNA]</scope>
</reference>
<dbReference type="GO" id="GO:0000466">
    <property type="term" value="P:maturation of 5.8S rRNA from tricistronic rRNA transcript (SSU-rRNA, 5.8S rRNA, LSU-rRNA)"/>
    <property type="evidence" value="ECO:0007669"/>
    <property type="project" value="TreeGrafter"/>
</dbReference>
<dbReference type="InterPro" id="IPR032436">
    <property type="entry name" value="URB1_C"/>
</dbReference>
<feature type="compositionally biased region" description="Polar residues" evidence="1">
    <location>
        <begin position="297"/>
        <end position="310"/>
    </location>
</feature>
<feature type="domain" description="URB1 C-terminal" evidence="3">
    <location>
        <begin position="1833"/>
        <end position="2022"/>
    </location>
</feature>
<dbReference type="EMBL" id="BLXT01005315">
    <property type="protein sequence ID" value="GFO21993.1"/>
    <property type="molecule type" value="Genomic_DNA"/>
</dbReference>
<feature type="compositionally biased region" description="Polar residues" evidence="1">
    <location>
        <begin position="2188"/>
        <end position="2220"/>
    </location>
</feature>
<feature type="region of interest" description="Disordered" evidence="1">
    <location>
        <begin position="287"/>
        <end position="311"/>
    </location>
</feature>
<protein>
    <recommendedName>
        <fullName evidence="6">Nucleolar pre-ribosomal-associated protein 1</fullName>
    </recommendedName>
</protein>
<dbReference type="PANTHER" id="PTHR13500">
    <property type="entry name" value="NUCLEOLAR PRERIBOSOMAL-ASSOCIATED PROTEIN 1"/>
    <property type="match status" value="1"/>
</dbReference>
<comment type="caution">
    <text evidence="4">The sequence shown here is derived from an EMBL/GenBank/DDBJ whole genome shotgun (WGS) entry which is preliminary data.</text>
</comment>
<feature type="compositionally biased region" description="Acidic residues" evidence="1">
    <location>
        <begin position="2121"/>
        <end position="2166"/>
    </location>
</feature>
<feature type="region of interest" description="Disordered" evidence="1">
    <location>
        <begin position="2360"/>
        <end position="2402"/>
    </location>
</feature>
<feature type="compositionally biased region" description="Basic and acidic residues" evidence="1">
    <location>
        <begin position="2073"/>
        <end position="2088"/>
    </location>
</feature>
<dbReference type="InterPro" id="IPR039844">
    <property type="entry name" value="URB1"/>
</dbReference>
<feature type="domain" description="URB1 N-terminal" evidence="2">
    <location>
        <begin position="81"/>
        <end position="408"/>
    </location>
</feature>
<feature type="compositionally biased region" description="Acidic residues" evidence="1">
    <location>
        <begin position="2089"/>
        <end position="2112"/>
    </location>
</feature>
<accession>A0AAV4BS59</accession>
<feature type="region of interest" description="Disordered" evidence="1">
    <location>
        <begin position="2059"/>
        <end position="2247"/>
    </location>
</feature>
<dbReference type="InterPro" id="IPR021714">
    <property type="entry name" value="URB1_N"/>
</dbReference>
<evidence type="ECO:0008006" key="6">
    <source>
        <dbReference type="Google" id="ProtNLM"/>
    </source>
</evidence>
<keyword evidence="5" id="KW-1185">Reference proteome</keyword>
<evidence type="ECO:0000313" key="4">
    <source>
        <dbReference type="EMBL" id="GFO21993.1"/>
    </source>
</evidence>
<evidence type="ECO:0000256" key="1">
    <source>
        <dbReference type="SAM" id="MobiDB-lite"/>
    </source>
</evidence>
<feature type="compositionally biased region" description="Basic residues" evidence="1">
    <location>
        <begin position="2171"/>
        <end position="2187"/>
    </location>
</feature>
<gene>
    <name evidence="4" type="ORF">PoB_004849800</name>
</gene>
<feature type="compositionally biased region" description="Basic and acidic residues" evidence="1">
    <location>
        <begin position="1"/>
        <end position="17"/>
    </location>
</feature>
<dbReference type="GO" id="GO:0005730">
    <property type="term" value="C:nucleolus"/>
    <property type="evidence" value="ECO:0007669"/>
    <property type="project" value="TreeGrafter"/>
</dbReference>
<dbReference type="PANTHER" id="PTHR13500:SF0">
    <property type="entry name" value="NUCLEOLAR PRE-RIBOSOMAL-ASSOCIATED PROTEIN 1"/>
    <property type="match status" value="1"/>
</dbReference>
<dbReference type="Proteomes" id="UP000735302">
    <property type="component" value="Unassembled WGS sequence"/>
</dbReference>
<proteinExistence type="predicted"/>
<dbReference type="GO" id="GO:0000463">
    <property type="term" value="P:maturation of LSU-rRNA from tricistronic rRNA transcript (SSU-rRNA, 5.8S rRNA, LSU-rRNA)"/>
    <property type="evidence" value="ECO:0007669"/>
    <property type="project" value="TreeGrafter"/>
</dbReference>
<evidence type="ECO:0000259" key="2">
    <source>
        <dbReference type="Pfam" id="PF11707"/>
    </source>
</evidence>